<evidence type="ECO:0000256" key="1">
    <source>
        <dbReference type="RuleBase" id="RU003860"/>
    </source>
</evidence>
<evidence type="ECO:0000313" key="2">
    <source>
        <dbReference type="EMBL" id="KDN14452.1"/>
    </source>
</evidence>
<dbReference type="AlphaFoldDB" id="A0A066TLM7"/>
<comment type="similarity">
    <text evidence="1">Belongs to the BolA/IbaG family.</text>
</comment>
<keyword evidence="3" id="KW-1185">Reference proteome</keyword>
<sequence length="101" mass="11413">MTDIQTDIRTRLQPLAPQQLELADDSNLHIGHKGHRGGGHYRLLVVSDAFTGLSRLARHQKVYQLLEDLFRANNIHALSIKACTNSEYLIGNNSFYPLKES</sequence>
<name>A0A066TLM7_9NEIS</name>
<evidence type="ECO:0000313" key="3">
    <source>
        <dbReference type="Proteomes" id="UP000027170"/>
    </source>
</evidence>
<dbReference type="Gene3D" id="3.30.300.90">
    <property type="entry name" value="BolA-like"/>
    <property type="match status" value="1"/>
</dbReference>
<dbReference type="InterPro" id="IPR002634">
    <property type="entry name" value="BolA"/>
</dbReference>
<dbReference type="PIRSF" id="PIRSF003113">
    <property type="entry name" value="BolA"/>
    <property type="match status" value="1"/>
</dbReference>
<comment type="caution">
    <text evidence="2">The sequence shown here is derived from an EMBL/GenBank/DDBJ whole genome shotgun (WGS) entry which is preliminary data.</text>
</comment>
<dbReference type="OrthoDB" id="5296536at2"/>
<dbReference type="Proteomes" id="UP000027170">
    <property type="component" value="Unassembled WGS sequence"/>
</dbReference>
<dbReference type="PANTHER" id="PTHR46230">
    <property type="match status" value="1"/>
</dbReference>
<dbReference type="Pfam" id="PF01722">
    <property type="entry name" value="BolA"/>
    <property type="match status" value="1"/>
</dbReference>
<dbReference type="EMBL" id="JFZV01000007">
    <property type="protein sequence ID" value="KDN14452.1"/>
    <property type="molecule type" value="Genomic_DNA"/>
</dbReference>
<dbReference type="SUPFAM" id="SSF82657">
    <property type="entry name" value="BolA-like"/>
    <property type="match status" value="1"/>
</dbReference>
<dbReference type="GO" id="GO:0016226">
    <property type="term" value="P:iron-sulfur cluster assembly"/>
    <property type="evidence" value="ECO:0007669"/>
    <property type="project" value="TreeGrafter"/>
</dbReference>
<gene>
    <name evidence="2" type="ORF">SALWKB29_1541</name>
</gene>
<keyword evidence="2" id="KW-0132">Cell division</keyword>
<dbReference type="PANTHER" id="PTHR46230:SF7">
    <property type="entry name" value="BOLA-LIKE PROTEIN 1"/>
    <property type="match status" value="1"/>
</dbReference>
<dbReference type="RefSeq" id="WP_051608245.1">
    <property type="nucleotide sequence ID" value="NZ_JFZV01000007.1"/>
</dbReference>
<organism evidence="2 3">
    <name type="scientific">Snodgrassella communis</name>
    <dbReference type="NCBI Taxonomy" id="2946699"/>
    <lineage>
        <taxon>Bacteria</taxon>
        <taxon>Pseudomonadati</taxon>
        <taxon>Pseudomonadota</taxon>
        <taxon>Betaproteobacteria</taxon>
        <taxon>Neisseriales</taxon>
        <taxon>Neisseriaceae</taxon>
        <taxon>Snodgrassella</taxon>
    </lineage>
</organism>
<dbReference type="eggNOG" id="COG0271">
    <property type="taxonomic scope" value="Bacteria"/>
</dbReference>
<protein>
    <submittedName>
        <fullName evidence="2">Cell division protein BolA</fullName>
    </submittedName>
</protein>
<dbReference type="InterPro" id="IPR036065">
    <property type="entry name" value="BolA-like_sf"/>
</dbReference>
<reference evidence="2 3" key="1">
    <citation type="submission" date="2014-03" db="EMBL/GenBank/DDBJ databases">
        <title>The genomes of two eusocial bee gut symbionts.</title>
        <authorList>
            <person name="Kwong W.K."/>
            <person name="Engel P."/>
            <person name="Koch H."/>
            <person name="Moran N.A."/>
        </authorList>
    </citation>
    <scope>NUCLEOTIDE SEQUENCE [LARGE SCALE GENOMIC DNA]</scope>
    <source>
        <strain evidence="3">wkB29</strain>
    </source>
</reference>
<dbReference type="GO" id="GO:0051301">
    <property type="term" value="P:cell division"/>
    <property type="evidence" value="ECO:0007669"/>
    <property type="project" value="UniProtKB-KW"/>
</dbReference>
<proteinExistence type="inferred from homology"/>
<keyword evidence="2" id="KW-0131">Cell cycle</keyword>
<accession>A0A066TLM7</accession>